<sequence>MPDIWEIECTLGLWLEFLVYTHFPVISVKPGVCPRRHLGHRRCIESCFNDRDCPYIEKCCYNGCGHECMVPYKGDRCTKQSKPFKYFTKWLQCPGGQKCCRTTGGHACSEPR</sequence>
<dbReference type="PROSITE" id="PS51390">
    <property type="entry name" value="WAP"/>
    <property type="match status" value="1"/>
</dbReference>
<dbReference type="PRINTS" id="PR00003">
    <property type="entry name" value="4DISULPHCORE"/>
</dbReference>
<protein>
    <recommendedName>
        <fullName evidence="1">WAP domain-containing protein</fullName>
    </recommendedName>
</protein>
<dbReference type="GO" id="GO:0004867">
    <property type="term" value="F:serine-type endopeptidase inhibitor activity"/>
    <property type="evidence" value="ECO:0007669"/>
    <property type="project" value="TreeGrafter"/>
</dbReference>
<evidence type="ECO:0000313" key="2">
    <source>
        <dbReference type="Ensembl" id="ENSOABP00000072308.1"/>
    </source>
</evidence>
<dbReference type="AlphaFoldDB" id="A0AAZ1XXN9"/>
<dbReference type="PANTHER" id="PTHR19441">
    <property type="entry name" value="WHEY ACDIC PROTEIN WAP"/>
    <property type="match status" value="1"/>
</dbReference>
<organism evidence="2 3">
    <name type="scientific">Oreochromis aureus</name>
    <name type="common">Israeli tilapia</name>
    <name type="synonym">Chromis aureus</name>
    <dbReference type="NCBI Taxonomy" id="47969"/>
    <lineage>
        <taxon>Eukaryota</taxon>
        <taxon>Metazoa</taxon>
        <taxon>Chordata</taxon>
        <taxon>Craniata</taxon>
        <taxon>Vertebrata</taxon>
        <taxon>Euteleostomi</taxon>
        <taxon>Actinopterygii</taxon>
        <taxon>Neopterygii</taxon>
        <taxon>Teleostei</taxon>
        <taxon>Neoteleostei</taxon>
        <taxon>Acanthomorphata</taxon>
        <taxon>Ovalentaria</taxon>
        <taxon>Cichlomorphae</taxon>
        <taxon>Cichliformes</taxon>
        <taxon>Cichlidae</taxon>
        <taxon>African cichlids</taxon>
        <taxon>Pseudocrenilabrinae</taxon>
        <taxon>Oreochromini</taxon>
        <taxon>Oreochromis</taxon>
    </lineage>
</organism>
<name>A0AAZ1XXN9_OREAU</name>
<dbReference type="GO" id="GO:0019731">
    <property type="term" value="P:antibacterial humoral response"/>
    <property type="evidence" value="ECO:0007669"/>
    <property type="project" value="TreeGrafter"/>
</dbReference>
<reference evidence="2" key="2">
    <citation type="submission" date="2025-08" db="UniProtKB">
        <authorList>
            <consortium name="Ensembl"/>
        </authorList>
    </citation>
    <scope>IDENTIFICATION</scope>
</reference>
<dbReference type="Ensembl" id="ENSOABT00000073117.1">
    <property type="protein sequence ID" value="ENSOABP00000072308.1"/>
    <property type="gene ID" value="ENSOABG00000002648.2"/>
</dbReference>
<dbReference type="Pfam" id="PF00095">
    <property type="entry name" value="WAP"/>
    <property type="match status" value="2"/>
</dbReference>
<reference evidence="2" key="3">
    <citation type="submission" date="2025-09" db="UniProtKB">
        <authorList>
            <consortium name="Ensembl"/>
        </authorList>
    </citation>
    <scope>IDENTIFICATION</scope>
</reference>
<evidence type="ECO:0000259" key="1">
    <source>
        <dbReference type="PROSITE" id="PS51390"/>
    </source>
</evidence>
<dbReference type="InterPro" id="IPR050514">
    <property type="entry name" value="WAP_four-disulfide_core"/>
</dbReference>
<dbReference type="InterPro" id="IPR008197">
    <property type="entry name" value="WAP_dom"/>
</dbReference>
<dbReference type="SUPFAM" id="SSF57256">
    <property type="entry name" value="Elafin-like"/>
    <property type="match status" value="1"/>
</dbReference>
<dbReference type="Proteomes" id="UP000472276">
    <property type="component" value="Unassembled WGS sequence"/>
</dbReference>
<keyword evidence="3" id="KW-1185">Reference proteome</keyword>
<dbReference type="InterPro" id="IPR036645">
    <property type="entry name" value="Elafin-like_sf"/>
</dbReference>
<dbReference type="Gene3D" id="4.10.75.10">
    <property type="entry name" value="Elafin-like"/>
    <property type="match status" value="1"/>
</dbReference>
<dbReference type="SMART" id="SM00217">
    <property type="entry name" value="WAP"/>
    <property type="match status" value="1"/>
</dbReference>
<dbReference type="PANTHER" id="PTHR19441:SF95">
    <property type="entry name" value="PERLWAPIN ISOFORM X1"/>
    <property type="match status" value="1"/>
</dbReference>
<dbReference type="CDD" id="cd00199">
    <property type="entry name" value="WAP"/>
    <property type="match status" value="1"/>
</dbReference>
<dbReference type="GO" id="GO:0005615">
    <property type="term" value="C:extracellular space"/>
    <property type="evidence" value="ECO:0007669"/>
    <property type="project" value="TreeGrafter"/>
</dbReference>
<feature type="domain" description="WAP" evidence="1">
    <location>
        <begin position="26"/>
        <end position="72"/>
    </location>
</feature>
<accession>A0AAZ1XXN9</accession>
<evidence type="ECO:0000313" key="3">
    <source>
        <dbReference type="Proteomes" id="UP000472276"/>
    </source>
</evidence>
<reference evidence="3" key="1">
    <citation type="submission" date="2020-03" db="EMBL/GenBank/DDBJ databases">
        <title>Evolution of repeat sequences and sex chromosomes of tilapia species revealed by chromosome-level genomes.</title>
        <authorList>
            <person name="Xu L."/>
            <person name="Tao W."/>
            <person name="Wang D."/>
            <person name="Zhou Q."/>
        </authorList>
    </citation>
    <scope>NUCLEOTIDE SEQUENCE [LARGE SCALE GENOMIC DNA]</scope>
    <source>
        <strain evidence="3">Israel</strain>
    </source>
</reference>
<dbReference type="GO" id="GO:0045087">
    <property type="term" value="P:innate immune response"/>
    <property type="evidence" value="ECO:0007669"/>
    <property type="project" value="TreeGrafter"/>
</dbReference>
<proteinExistence type="predicted"/>